<reference evidence="3" key="2">
    <citation type="submission" date="2017-11" db="EMBL/GenBank/DDBJ databases">
        <title>Coralsnake Venomics: Analyses of Venom Gland Transcriptomes and Proteomes of Six Brazilian Taxa.</title>
        <authorList>
            <person name="Aird S.D."/>
            <person name="Jorge da Silva N."/>
            <person name="Qiu L."/>
            <person name="Villar-Briones A."/>
            <person name="Aparecida-Saddi V."/>
            <person name="Campos-Telles M.P."/>
            <person name="Grau M."/>
            <person name="Mikheyev A.S."/>
        </authorList>
    </citation>
    <scope>NUCLEOTIDE SEQUENCE</scope>
    <source>
        <tissue evidence="3">Venom_gland</tissue>
    </source>
</reference>
<sequence>MYSGSSERLRMSTFSGSTSDSDPILMSEDSLAGHSTPSTAEGRNRASSAVDATLPPEVDTDEEDTSFRSHHLFVAKNPSMDLMEAPKDGASSRPSPRAFLDSTSDGQPLNKAKDPHAGPSLPEKEVEVDERATSSDFRLVLAVSALALLASAAFVLYKKK</sequence>
<dbReference type="AlphaFoldDB" id="A0A2D4G2V2"/>
<feature type="compositionally biased region" description="Polar residues" evidence="1">
    <location>
        <begin position="1"/>
        <end position="21"/>
    </location>
</feature>
<evidence type="ECO:0000256" key="1">
    <source>
        <dbReference type="SAM" id="MobiDB-lite"/>
    </source>
</evidence>
<organism evidence="3">
    <name type="scientific">Micrurus corallinus</name>
    <name type="common">Brazilian coral snake</name>
    <dbReference type="NCBI Taxonomy" id="54390"/>
    <lineage>
        <taxon>Eukaryota</taxon>
        <taxon>Metazoa</taxon>
        <taxon>Chordata</taxon>
        <taxon>Craniata</taxon>
        <taxon>Vertebrata</taxon>
        <taxon>Euteleostomi</taxon>
        <taxon>Lepidosauria</taxon>
        <taxon>Squamata</taxon>
        <taxon>Bifurcata</taxon>
        <taxon>Unidentata</taxon>
        <taxon>Episquamata</taxon>
        <taxon>Toxicofera</taxon>
        <taxon>Serpentes</taxon>
        <taxon>Colubroidea</taxon>
        <taxon>Elapidae</taxon>
        <taxon>Elapinae</taxon>
        <taxon>Micrurus</taxon>
    </lineage>
</organism>
<keyword evidence="2" id="KW-1133">Transmembrane helix</keyword>
<feature type="region of interest" description="Disordered" evidence="1">
    <location>
        <begin position="1"/>
        <end position="129"/>
    </location>
</feature>
<dbReference type="EMBL" id="IACJ01100799">
    <property type="protein sequence ID" value="LAA54071.1"/>
    <property type="molecule type" value="Transcribed_RNA"/>
</dbReference>
<feature type="compositionally biased region" description="Polar residues" evidence="1">
    <location>
        <begin position="33"/>
        <end position="47"/>
    </location>
</feature>
<feature type="transmembrane region" description="Helical" evidence="2">
    <location>
        <begin position="137"/>
        <end position="157"/>
    </location>
</feature>
<reference evidence="3" key="1">
    <citation type="submission" date="2017-07" db="EMBL/GenBank/DDBJ databases">
        <authorList>
            <person name="Mikheyev A."/>
            <person name="Grau M."/>
        </authorList>
    </citation>
    <scope>NUCLEOTIDE SEQUENCE</scope>
    <source>
        <tissue evidence="3">Venom_gland</tissue>
    </source>
</reference>
<evidence type="ECO:0000256" key="2">
    <source>
        <dbReference type="SAM" id="Phobius"/>
    </source>
</evidence>
<accession>A0A2D4G2V2</accession>
<proteinExistence type="predicted"/>
<keyword evidence="2" id="KW-0812">Transmembrane</keyword>
<name>A0A2D4G2V2_MICCO</name>
<keyword evidence="2" id="KW-0472">Membrane</keyword>
<protein>
    <submittedName>
        <fullName evidence="3">Uncharacterized protein</fullName>
    </submittedName>
</protein>
<evidence type="ECO:0000313" key="3">
    <source>
        <dbReference type="EMBL" id="LAA54071.1"/>
    </source>
</evidence>
<feature type="compositionally biased region" description="Basic and acidic residues" evidence="1">
    <location>
        <begin position="111"/>
        <end position="129"/>
    </location>
</feature>